<keyword evidence="3" id="KW-0067">ATP-binding</keyword>
<dbReference type="InterPro" id="IPR013126">
    <property type="entry name" value="Hsp_70_fam"/>
</dbReference>
<evidence type="ECO:0000256" key="4">
    <source>
        <dbReference type="SAM" id="MobiDB-lite"/>
    </source>
</evidence>
<dbReference type="GO" id="GO:0140662">
    <property type="term" value="F:ATP-dependent protein folding chaperone"/>
    <property type="evidence" value="ECO:0007669"/>
    <property type="project" value="InterPro"/>
</dbReference>
<evidence type="ECO:0000313" key="6">
    <source>
        <dbReference type="Proteomes" id="UP000887116"/>
    </source>
</evidence>
<keyword evidence="2" id="KW-0547">Nucleotide-binding</keyword>
<dbReference type="AlphaFoldDB" id="A0A8X6G0C6"/>
<evidence type="ECO:0000313" key="5">
    <source>
        <dbReference type="EMBL" id="GFQ93041.1"/>
    </source>
</evidence>
<dbReference type="SUPFAM" id="SSF100934">
    <property type="entry name" value="Heat shock protein 70kD (HSP70), C-terminal subdomain"/>
    <property type="match status" value="2"/>
</dbReference>
<accession>A0A8X6G0C6</accession>
<feature type="compositionally biased region" description="Basic and acidic residues" evidence="4">
    <location>
        <begin position="289"/>
        <end position="302"/>
    </location>
</feature>
<feature type="compositionally biased region" description="Basic and acidic residues" evidence="4">
    <location>
        <begin position="260"/>
        <end position="270"/>
    </location>
</feature>
<dbReference type="GO" id="GO:0005634">
    <property type="term" value="C:nucleus"/>
    <property type="evidence" value="ECO:0007669"/>
    <property type="project" value="TreeGrafter"/>
</dbReference>
<keyword evidence="6" id="KW-1185">Reference proteome</keyword>
<dbReference type="FunFam" id="1.20.1270.10:FF:000002">
    <property type="entry name" value="Heat shock 70 kDa protein 4"/>
    <property type="match status" value="1"/>
</dbReference>
<dbReference type="Proteomes" id="UP000887116">
    <property type="component" value="Unassembled WGS sequence"/>
</dbReference>
<feature type="compositionally biased region" description="Polar residues" evidence="4">
    <location>
        <begin position="303"/>
        <end position="314"/>
    </location>
</feature>
<dbReference type="EMBL" id="BMAO01024113">
    <property type="protein sequence ID" value="GFQ93041.1"/>
    <property type="molecule type" value="Genomic_DNA"/>
</dbReference>
<dbReference type="Pfam" id="PF00012">
    <property type="entry name" value="HSP70"/>
    <property type="match status" value="1"/>
</dbReference>
<evidence type="ECO:0000256" key="2">
    <source>
        <dbReference type="ARBA" id="ARBA00022741"/>
    </source>
</evidence>
<comment type="caution">
    <text evidence="5">The sequence shown here is derived from an EMBL/GenBank/DDBJ whole genome shotgun (WGS) entry which is preliminary data.</text>
</comment>
<gene>
    <name evidence="5" type="primary">HSPA4L</name>
    <name evidence="5" type="ORF">TNCT_284831</name>
</gene>
<proteinExistence type="inferred from homology"/>
<evidence type="ECO:0000256" key="3">
    <source>
        <dbReference type="ARBA" id="ARBA00022840"/>
    </source>
</evidence>
<name>A0A8X6G0C6_TRICU</name>
<reference evidence="5" key="1">
    <citation type="submission" date="2020-07" db="EMBL/GenBank/DDBJ databases">
        <title>Multicomponent nature underlies the extraordinary mechanical properties of spider dragline silk.</title>
        <authorList>
            <person name="Kono N."/>
            <person name="Nakamura H."/>
            <person name="Mori M."/>
            <person name="Yoshida Y."/>
            <person name="Ohtoshi R."/>
            <person name="Malay A.D."/>
            <person name="Moran D.A.P."/>
            <person name="Tomita M."/>
            <person name="Numata K."/>
            <person name="Arakawa K."/>
        </authorList>
    </citation>
    <scope>NUCLEOTIDE SEQUENCE</scope>
</reference>
<protein>
    <submittedName>
        <fullName evidence="5">Heat shock 70 kDa protein 4L</fullName>
    </submittedName>
</protein>
<comment type="similarity">
    <text evidence="1">Belongs to the heat shock protein 70 family.</text>
</comment>
<feature type="compositionally biased region" description="Polar residues" evidence="4">
    <location>
        <begin position="271"/>
        <end position="288"/>
    </location>
</feature>
<sequence>MNNCHQQKLFLNSTQFLPRSHGFVYISLMAENEKKETEQKKQKNLVKTTELPIKCEVSSELSKDVLNDFIEKEAKMIMQDKLEKEKADAKNAVEEYVYDFRGKLSAELEKFVTDQERDQIKQILEDTENWLYDEGEDQQKSVYVQKLDYLKKHGDPILFRYTEWEQRPSALNALGTSLQLVHKALQSYEAKEELYAHIDKEDMLKVKNIWEQKDQWHGQYLQPLAKLQPHQNPPVTVAAIKKEKEDLESQVWPILSKPKPKVEPPADEKNVNGQPQTDSEMQDTSNASEKVDKPSETSDEKACNQSHPESMETN</sequence>
<dbReference type="GO" id="GO:0005829">
    <property type="term" value="C:cytosol"/>
    <property type="evidence" value="ECO:0007669"/>
    <property type="project" value="TreeGrafter"/>
</dbReference>
<dbReference type="PANTHER" id="PTHR45639:SF4">
    <property type="entry name" value="HSC70CB, ISOFORM G"/>
    <property type="match status" value="1"/>
</dbReference>
<feature type="region of interest" description="Disordered" evidence="4">
    <location>
        <begin position="250"/>
        <end position="314"/>
    </location>
</feature>
<dbReference type="OrthoDB" id="434160at2759"/>
<evidence type="ECO:0000256" key="1">
    <source>
        <dbReference type="ARBA" id="ARBA00007381"/>
    </source>
</evidence>
<keyword evidence="5" id="KW-0346">Stress response</keyword>
<organism evidence="5 6">
    <name type="scientific">Trichonephila clavata</name>
    <name type="common">Joro spider</name>
    <name type="synonym">Nephila clavata</name>
    <dbReference type="NCBI Taxonomy" id="2740835"/>
    <lineage>
        <taxon>Eukaryota</taxon>
        <taxon>Metazoa</taxon>
        <taxon>Ecdysozoa</taxon>
        <taxon>Arthropoda</taxon>
        <taxon>Chelicerata</taxon>
        <taxon>Arachnida</taxon>
        <taxon>Araneae</taxon>
        <taxon>Araneomorphae</taxon>
        <taxon>Entelegynae</taxon>
        <taxon>Araneoidea</taxon>
        <taxon>Nephilidae</taxon>
        <taxon>Trichonephila</taxon>
    </lineage>
</organism>
<dbReference type="GO" id="GO:0005524">
    <property type="term" value="F:ATP binding"/>
    <property type="evidence" value="ECO:0007669"/>
    <property type="project" value="UniProtKB-KW"/>
</dbReference>
<dbReference type="PANTHER" id="PTHR45639">
    <property type="entry name" value="HSC70CB, ISOFORM G-RELATED"/>
    <property type="match status" value="1"/>
</dbReference>
<dbReference type="Gene3D" id="1.20.1270.10">
    <property type="match status" value="1"/>
</dbReference>
<dbReference type="InterPro" id="IPR029048">
    <property type="entry name" value="HSP70_C_sf"/>
</dbReference>